<dbReference type="GO" id="GO:0005829">
    <property type="term" value="C:cytosol"/>
    <property type="evidence" value="ECO:0007669"/>
    <property type="project" value="TreeGrafter"/>
</dbReference>
<evidence type="ECO:0000256" key="4">
    <source>
        <dbReference type="ARBA" id="ARBA00013089"/>
    </source>
</evidence>
<sequence>MARSELMIDLDALVANWRALAAASGNAEAGAVVKADAYGLGAATVAARLAREGAKKFFVAIAEEGIEVRHAVGPDPQIFVFGGHMAGDATVIRNADLIPMLNSAEQWQRHQAESAGRPFGIQLDSGMNRLGMEPAEWDSVKDAVLAANPVLVMSHLACADEPDHAMNAQQLAAFKAMTDGINAPRALSATGGILLGADYHFDVTRPGIGMYGAEPFVDAQPVAHLNIPVIQSRIVEAGETVGYGNSWTADKPTRVATIAAGYADGIIRAQSGKGKVYANGVACPILGRVSMDLIGIDITHLDHIPETVELLGKHQTVDQVATAAGTIGYEILTSLGNRYQRKYIGA</sequence>
<dbReference type="NCBIfam" id="TIGR00492">
    <property type="entry name" value="alr"/>
    <property type="match status" value="1"/>
</dbReference>
<evidence type="ECO:0000256" key="5">
    <source>
        <dbReference type="ARBA" id="ARBA00022898"/>
    </source>
</evidence>
<evidence type="ECO:0000256" key="6">
    <source>
        <dbReference type="ARBA" id="ARBA00023235"/>
    </source>
</evidence>
<dbReference type="SUPFAM" id="SSF50621">
    <property type="entry name" value="Alanine racemase C-terminal domain-like"/>
    <property type="match status" value="1"/>
</dbReference>
<evidence type="ECO:0000256" key="1">
    <source>
        <dbReference type="ARBA" id="ARBA00000316"/>
    </source>
</evidence>
<dbReference type="PANTHER" id="PTHR30511">
    <property type="entry name" value="ALANINE RACEMASE"/>
    <property type="match status" value="1"/>
</dbReference>
<comment type="catalytic activity">
    <reaction evidence="1 7">
        <text>L-alanine = D-alanine</text>
        <dbReference type="Rhea" id="RHEA:20249"/>
        <dbReference type="ChEBI" id="CHEBI:57416"/>
        <dbReference type="ChEBI" id="CHEBI:57972"/>
        <dbReference type="EC" id="5.1.1.1"/>
    </reaction>
</comment>
<accession>A0A2T0WX49</accession>
<keyword evidence="5 7" id="KW-0663">Pyridoxal phosphate</keyword>
<organism evidence="11 12">
    <name type="scientific">Donghicola tyrosinivorans</name>
    <dbReference type="NCBI Taxonomy" id="1652492"/>
    <lineage>
        <taxon>Bacteria</taxon>
        <taxon>Pseudomonadati</taxon>
        <taxon>Pseudomonadota</taxon>
        <taxon>Alphaproteobacteria</taxon>
        <taxon>Rhodobacterales</taxon>
        <taxon>Roseobacteraceae</taxon>
        <taxon>Donghicola</taxon>
    </lineage>
</organism>
<evidence type="ECO:0000256" key="3">
    <source>
        <dbReference type="ARBA" id="ARBA00007880"/>
    </source>
</evidence>
<dbReference type="GO" id="GO:0030170">
    <property type="term" value="F:pyridoxal phosphate binding"/>
    <property type="evidence" value="ECO:0007669"/>
    <property type="project" value="UniProtKB-UniRule"/>
</dbReference>
<dbReference type="SMART" id="SM01005">
    <property type="entry name" value="Ala_racemase_C"/>
    <property type="match status" value="1"/>
</dbReference>
<dbReference type="CDD" id="cd00430">
    <property type="entry name" value="PLPDE_III_AR"/>
    <property type="match status" value="1"/>
</dbReference>
<name>A0A2T0WX49_9RHOB</name>
<dbReference type="InterPro" id="IPR001608">
    <property type="entry name" value="Ala_racemase_N"/>
</dbReference>
<feature type="modified residue" description="N6-(pyridoxal phosphate)lysine" evidence="7 8">
    <location>
        <position position="34"/>
    </location>
</feature>
<dbReference type="InterPro" id="IPR020622">
    <property type="entry name" value="Ala_racemase_pyridoxalP-BS"/>
</dbReference>
<dbReference type="InterPro" id="IPR029066">
    <property type="entry name" value="PLP-binding_barrel"/>
</dbReference>
<evidence type="ECO:0000313" key="12">
    <source>
        <dbReference type="Proteomes" id="UP000238392"/>
    </source>
</evidence>
<feature type="binding site" evidence="7 9">
    <location>
        <position position="291"/>
    </location>
    <ligand>
        <name>substrate</name>
    </ligand>
</feature>
<feature type="active site" description="Proton acceptor; specific for L-alanine" evidence="7">
    <location>
        <position position="243"/>
    </location>
</feature>
<feature type="binding site" evidence="7 9">
    <location>
        <position position="129"/>
    </location>
    <ligand>
        <name>substrate</name>
    </ligand>
</feature>
<protein>
    <recommendedName>
        <fullName evidence="4 7">Alanine racemase</fullName>
        <ecNumber evidence="4 7">5.1.1.1</ecNumber>
    </recommendedName>
</protein>
<dbReference type="HAMAP" id="MF_01201">
    <property type="entry name" value="Ala_racemase"/>
    <property type="match status" value="1"/>
</dbReference>
<proteinExistence type="inferred from homology"/>
<dbReference type="Gene3D" id="2.40.37.10">
    <property type="entry name" value="Lyase, Ornithine Decarboxylase, Chain A, domain 1"/>
    <property type="match status" value="1"/>
</dbReference>
<evidence type="ECO:0000256" key="7">
    <source>
        <dbReference type="HAMAP-Rule" id="MF_01201"/>
    </source>
</evidence>
<dbReference type="Gene3D" id="3.20.20.10">
    <property type="entry name" value="Alanine racemase"/>
    <property type="match status" value="1"/>
</dbReference>
<comment type="function">
    <text evidence="7">Catalyzes the interconversion of L-alanine and D-alanine. May also act on other amino acids.</text>
</comment>
<feature type="domain" description="Alanine racemase C-terminal" evidence="10">
    <location>
        <begin position="222"/>
        <end position="344"/>
    </location>
</feature>
<keyword evidence="12" id="KW-1185">Reference proteome</keyword>
<keyword evidence="6 7" id="KW-0413">Isomerase</keyword>
<dbReference type="EC" id="5.1.1.1" evidence="4 7"/>
<dbReference type="Pfam" id="PF01168">
    <property type="entry name" value="Ala_racemase_N"/>
    <property type="match status" value="1"/>
</dbReference>
<dbReference type="UniPathway" id="UPA00042">
    <property type="reaction ID" value="UER00497"/>
</dbReference>
<dbReference type="SUPFAM" id="SSF51419">
    <property type="entry name" value="PLP-binding barrel"/>
    <property type="match status" value="1"/>
</dbReference>
<dbReference type="InterPro" id="IPR009006">
    <property type="entry name" value="Ala_racemase/Decarboxylase_C"/>
</dbReference>
<comment type="similarity">
    <text evidence="3 7">Belongs to the alanine racemase family.</text>
</comment>
<comment type="cofactor">
    <cofactor evidence="2 7 8">
        <name>pyridoxal 5'-phosphate</name>
        <dbReference type="ChEBI" id="CHEBI:597326"/>
    </cofactor>
</comment>
<dbReference type="PRINTS" id="PR00992">
    <property type="entry name" value="ALARACEMASE"/>
</dbReference>
<dbReference type="RefSeq" id="WP_106263789.1">
    <property type="nucleotide sequence ID" value="NZ_PVTQ01000004.1"/>
</dbReference>
<evidence type="ECO:0000259" key="10">
    <source>
        <dbReference type="SMART" id="SM01005"/>
    </source>
</evidence>
<dbReference type="Pfam" id="PF00842">
    <property type="entry name" value="Ala_racemase_C"/>
    <property type="match status" value="1"/>
</dbReference>
<dbReference type="AlphaFoldDB" id="A0A2T0WX49"/>
<comment type="pathway">
    <text evidence="7">Amino-acid biosynthesis; D-alanine biosynthesis; D-alanine from L-alanine: step 1/1.</text>
</comment>
<dbReference type="Proteomes" id="UP000238392">
    <property type="component" value="Unassembled WGS sequence"/>
</dbReference>
<evidence type="ECO:0000313" key="11">
    <source>
        <dbReference type="EMBL" id="PRY91276.1"/>
    </source>
</evidence>
<evidence type="ECO:0000256" key="8">
    <source>
        <dbReference type="PIRSR" id="PIRSR600821-50"/>
    </source>
</evidence>
<dbReference type="GO" id="GO:0008784">
    <property type="term" value="F:alanine racemase activity"/>
    <property type="evidence" value="ECO:0007669"/>
    <property type="project" value="UniProtKB-UniRule"/>
</dbReference>
<gene>
    <name evidence="11" type="ORF">CLV74_104297</name>
</gene>
<dbReference type="InterPro" id="IPR000821">
    <property type="entry name" value="Ala_racemase"/>
</dbReference>
<dbReference type="GO" id="GO:0030632">
    <property type="term" value="P:D-alanine biosynthetic process"/>
    <property type="evidence" value="ECO:0007669"/>
    <property type="project" value="UniProtKB-UniRule"/>
</dbReference>
<evidence type="ECO:0000256" key="2">
    <source>
        <dbReference type="ARBA" id="ARBA00001933"/>
    </source>
</evidence>
<feature type="active site" description="Proton acceptor; specific for D-alanine" evidence="7">
    <location>
        <position position="34"/>
    </location>
</feature>
<comment type="caution">
    <text evidence="11">The sequence shown here is derived from an EMBL/GenBank/DDBJ whole genome shotgun (WGS) entry which is preliminary data.</text>
</comment>
<dbReference type="EMBL" id="PVTQ01000004">
    <property type="protein sequence ID" value="PRY91276.1"/>
    <property type="molecule type" value="Genomic_DNA"/>
</dbReference>
<evidence type="ECO:0000256" key="9">
    <source>
        <dbReference type="PIRSR" id="PIRSR600821-52"/>
    </source>
</evidence>
<reference evidence="11 12" key="1">
    <citation type="submission" date="2018-03" db="EMBL/GenBank/DDBJ databases">
        <title>Genomic Encyclopedia of Archaeal and Bacterial Type Strains, Phase II (KMG-II): from individual species to whole genera.</title>
        <authorList>
            <person name="Goeker M."/>
        </authorList>
    </citation>
    <scope>NUCLEOTIDE SEQUENCE [LARGE SCALE GENOMIC DNA]</scope>
    <source>
        <strain evidence="11 12">DSM 100212</strain>
    </source>
</reference>
<dbReference type="PANTHER" id="PTHR30511:SF0">
    <property type="entry name" value="ALANINE RACEMASE, CATABOLIC-RELATED"/>
    <property type="match status" value="1"/>
</dbReference>
<dbReference type="OrthoDB" id="9813814at2"/>
<dbReference type="InterPro" id="IPR011079">
    <property type="entry name" value="Ala_racemase_C"/>
</dbReference>
<dbReference type="PROSITE" id="PS00395">
    <property type="entry name" value="ALANINE_RACEMASE"/>
    <property type="match status" value="1"/>
</dbReference>